<dbReference type="InterPro" id="IPR002575">
    <property type="entry name" value="Aminoglycoside_PTrfase"/>
</dbReference>
<reference evidence="3" key="1">
    <citation type="submission" date="2017-09" db="EMBL/GenBank/DDBJ databases">
        <title>Polyketide synthases of a Diaporthe helianthi virulent isolate.</title>
        <authorList>
            <person name="Baroncelli R."/>
        </authorList>
    </citation>
    <scope>NUCLEOTIDE SEQUENCE [LARGE SCALE GENOMIC DNA]</scope>
    <source>
        <strain evidence="3">7/96</strain>
    </source>
</reference>
<accession>A0A2P5I045</accession>
<evidence type="ECO:0000313" key="3">
    <source>
        <dbReference type="EMBL" id="POS75829.1"/>
    </source>
</evidence>
<dbReference type="OrthoDB" id="25129at2759"/>
<dbReference type="Pfam" id="PF01636">
    <property type="entry name" value="APH"/>
    <property type="match status" value="1"/>
</dbReference>
<comment type="caution">
    <text evidence="3">The sequence shown here is derived from an EMBL/GenBank/DDBJ whole genome shotgun (WGS) entry which is preliminary data.</text>
</comment>
<dbReference type="EMBL" id="MAVT02000439">
    <property type="protein sequence ID" value="POS75829.1"/>
    <property type="molecule type" value="Genomic_DNA"/>
</dbReference>
<dbReference type="InParanoid" id="A0A2P5I045"/>
<evidence type="ECO:0000259" key="2">
    <source>
        <dbReference type="Pfam" id="PF01636"/>
    </source>
</evidence>
<dbReference type="AlphaFoldDB" id="A0A2P5I045"/>
<dbReference type="STRING" id="158607.A0A2P5I045"/>
<keyword evidence="4" id="KW-1185">Reference proteome</keyword>
<feature type="domain" description="Aminoglycoside phosphotransferase" evidence="2">
    <location>
        <begin position="108"/>
        <end position="267"/>
    </location>
</feature>
<evidence type="ECO:0000256" key="1">
    <source>
        <dbReference type="SAM" id="MobiDB-lite"/>
    </source>
</evidence>
<protein>
    <recommendedName>
        <fullName evidence="2">Aminoglycoside phosphotransferase domain-containing protein</fullName>
    </recommendedName>
</protein>
<sequence>MVTMPSSSVIPPPQPVTPSHPRDWSFGIDEYLRENDISCDDAIPLNTGTSCYLWRLEGLRGPDVLVNGHTAGKPAIMKCADSTPKDQAFPVAADRLAVEVKALKSAAVAEACRQEPSVRVPVVLRATTNGFIMSDVGHTDLWTAYKADKSIDASAIGARLGRWLAHLHRAGIAQGQDGWKDMNDELRKFYVPGGIAESFVYAAVSSHEARERIMSALRAPPGARTLTPWDFRPMNVVLRANEHDRSAPDLAVVDWELCHYGDPADDVRMWFSEVLLLESRYGDRGMLSSFLSEYGKQAGPGILDQEFVCRVALSAGVYILFIMAVNPGVWDCTDTDAELWKDKALKYIQAGVERDLAWLRSTPLTHLVD</sequence>
<name>A0A2P5I045_DIAHE</name>
<gene>
    <name evidence="3" type="ORF">DHEL01_v205782</name>
</gene>
<feature type="region of interest" description="Disordered" evidence="1">
    <location>
        <begin position="1"/>
        <end position="22"/>
    </location>
</feature>
<dbReference type="InterPro" id="IPR011009">
    <property type="entry name" value="Kinase-like_dom_sf"/>
</dbReference>
<evidence type="ECO:0000313" key="4">
    <source>
        <dbReference type="Proteomes" id="UP000094444"/>
    </source>
</evidence>
<dbReference type="Gene3D" id="3.90.1200.10">
    <property type="match status" value="1"/>
</dbReference>
<dbReference type="SUPFAM" id="SSF56112">
    <property type="entry name" value="Protein kinase-like (PK-like)"/>
    <property type="match status" value="1"/>
</dbReference>
<proteinExistence type="predicted"/>
<dbReference type="Proteomes" id="UP000094444">
    <property type="component" value="Unassembled WGS sequence"/>
</dbReference>
<organism evidence="3 4">
    <name type="scientific">Diaporthe helianthi</name>
    <dbReference type="NCBI Taxonomy" id="158607"/>
    <lineage>
        <taxon>Eukaryota</taxon>
        <taxon>Fungi</taxon>
        <taxon>Dikarya</taxon>
        <taxon>Ascomycota</taxon>
        <taxon>Pezizomycotina</taxon>
        <taxon>Sordariomycetes</taxon>
        <taxon>Sordariomycetidae</taxon>
        <taxon>Diaporthales</taxon>
        <taxon>Diaporthaceae</taxon>
        <taxon>Diaporthe</taxon>
    </lineage>
</organism>